<sequence length="72" mass="7973">VRICAIQIREKTLEQVSSSAQSVMRLGDFRLYLRCTLGCSNAVVANLTATPLARPVYFCTFFSKHSGTICTK</sequence>
<feature type="non-terminal residue" evidence="1">
    <location>
        <position position="1"/>
    </location>
</feature>
<accession>A0A8J4XCS4</accession>
<evidence type="ECO:0000313" key="2">
    <source>
        <dbReference type="Proteomes" id="UP000727407"/>
    </source>
</evidence>
<gene>
    <name evidence="1" type="ORF">DAT39_014061</name>
</gene>
<proteinExistence type="predicted"/>
<name>A0A8J4XCS4_CLAMG</name>
<protein>
    <submittedName>
        <fullName evidence="1">Uncharacterized protein</fullName>
    </submittedName>
</protein>
<reference evidence="1" key="1">
    <citation type="submission" date="2020-07" db="EMBL/GenBank/DDBJ databases">
        <title>Clarias magur genome sequencing, assembly and annotation.</title>
        <authorList>
            <person name="Kushwaha B."/>
            <person name="Kumar R."/>
            <person name="Das P."/>
            <person name="Joshi C.G."/>
            <person name="Kumar D."/>
            <person name="Nagpure N.S."/>
            <person name="Pandey M."/>
            <person name="Agarwal S."/>
            <person name="Srivastava S."/>
            <person name="Singh M."/>
            <person name="Sahoo L."/>
            <person name="Jayasankar P."/>
            <person name="Meher P.K."/>
            <person name="Koringa P.G."/>
            <person name="Iquebal M.A."/>
            <person name="Das S.P."/>
            <person name="Bit A."/>
            <person name="Patnaik S."/>
            <person name="Patel N."/>
            <person name="Shah T.M."/>
            <person name="Hinsu A."/>
            <person name="Jena J.K."/>
        </authorList>
    </citation>
    <scope>NUCLEOTIDE SEQUENCE</scope>
    <source>
        <strain evidence="1">CIFAMagur01</strain>
        <tissue evidence="1">Testis</tissue>
    </source>
</reference>
<evidence type="ECO:0000313" key="1">
    <source>
        <dbReference type="EMBL" id="KAF5896220.1"/>
    </source>
</evidence>
<feature type="non-terminal residue" evidence="1">
    <location>
        <position position="72"/>
    </location>
</feature>
<comment type="caution">
    <text evidence="1">The sequence shown here is derived from an EMBL/GenBank/DDBJ whole genome shotgun (WGS) entry which is preliminary data.</text>
</comment>
<dbReference type="AlphaFoldDB" id="A0A8J4XCS4"/>
<organism evidence="1 2">
    <name type="scientific">Clarias magur</name>
    <name type="common">Asian catfish</name>
    <name type="synonym">Macropteronotus magur</name>
    <dbReference type="NCBI Taxonomy" id="1594786"/>
    <lineage>
        <taxon>Eukaryota</taxon>
        <taxon>Metazoa</taxon>
        <taxon>Chordata</taxon>
        <taxon>Craniata</taxon>
        <taxon>Vertebrata</taxon>
        <taxon>Euteleostomi</taxon>
        <taxon>Actinopterygii</taxon>
        <taxon>Neopterygii</taxon>
        <taxon>Teleostei</taxon>
        <taxon>Ostariophysi</taxon>
        <taxon>Siluriformes</taxon>
        <taxon>Clariidae</taxon>
        <taxon>Clarias</taxon>
    </lineage>
</organism>
<dbReference type="Proteomes" id="UP000727407">
    <property type="component" value="Unassembled WGS sequence"/>
</dbReference>
<keyword evidence="2" id="KW-1185">Reference proteome</keyword>
<dbReference type="EMBL" id="QNUK01000285">
    <property type="protein sequence ID" value="KAF5896220.1"/>
    <property type="molecule type" value="Genomic_DNA"/>
</dbReference>